<dbReference type="Pfam" id="PF00497">
    <property type="entry name" value="SBP_bac_3"/>
    <property type="match status" value="1"/>
</dbReference>
<feature type="domain" description="Solute-binding protein family 3/N-terminal" evidence="6">
    <location>
        <begin position="42"/>
        <end position="261"/>
    </location>
</feature>
<protein>
    <submittedName>
        <fullName evidence="7">Amino acid ABC transporter substrate-binding protein</fullName>
    </submittedName>
</protein>
<evidence type="ECO:0000256" key="1">
    <source>
        <dbReference type="ARBA" id="ARBA00004196"/>
    </source>
</evidence>
<dbReference type="Proteomes" id="UP000093748">
    <property type="component" value="Unassembled WGS sequence"/>
</dbReference>
<sequence>MTIHSTLKSSIAAVLVLGAAGLGIATQAANADALADITKAGTINVGVFADFPPFSSASADMSLKGYDMDVAQYIADTLKVKLNPVAVTGQNRIPYLNDHRVDILMSVGYSKEREQVIDFAAAYAPYYIAVIGPAAMSVKGKEDLADKSIAVNRGTLEDTSLTEAAPASADIKRFDNYNSVIQAFISGQTQLMVVGNDVGAQVLAKQDVLKPEQKFQLLTSPSHIGLNKNEDGLKKAVNDAIAKMLADGKLDESSKAWLKTPLNPDNLKD</sequence>
<accession>A0A1A5ITZ4</accession>
<evidence type="ECO:0000256" key="2">
    <source>
        <dbReference type="ARBA" id="ARBA00010333"/>
    </source>
</evidence>
<dbReference type="EMBL" id="LZTJ01000001">
    <property type="protein sequence ID" value="OBP82595.1"/>
    <property type="molecule type" value="Genomic_DNA"/>
</dbReference>
<comment type="subcellular location">
    <subcellularLocation>
        <location evidence="1">Cell envelope</location>
    </subcellularLocation>
</comment>
<dbReference type="InterPro" id="IPR001638">
    <property type="entry name" value="Solute-binding_3/MltF_N"/>
</dbReference>
<dbReference type="InterPro" id="IPR018313">
    <property type="entry name" value="SBP_3_CS"/>
</dbReference>
<gene>
    <name evidence="7" type="ORF">BAE39_03325</name>
</gene>
<evidence type="ECO:0000256" key="4">
    <source>
        <dbReference type="RuleBase" id="RU003744"/>
    </source>
</evidence>
<evidence type="ECO:0000313" key="7">
    <source>
        <dbReference type="EMBL" id="OBP82595.1"/>
    </source>
</evidence>
<dbReference type="GeneID" id="66680848"/>
<dbReference type="Gene3D" id="3.40.190.10">
    <property type="entry name" value="Periplasmic binding protein-like II"/>
    <property type="match status" value="2"/>
</dbReference>
<keyword evidence="3 5" id="KW-0732">Signal</keyword>
<dbReference type="RefSeq" id="WP_032932527.1">
    <property type="nucleotide sequence ID" value="NZ_LZTH01000002.1"/>
</dbReference>
<dbReference type="PANTHER" id="PTHR35936">
    <property type="entry name" value="MEMBRANE-BOUND LYTIC MUREIN TRANSGLYCOSYLASE F"/>
    <property type="match status" value="1"/>
</dbReference>
<organism evidence="7 8">
    <name type="scientific">Rhizobium loti</name>
    <name type="common">Mesorhizobium loti</name>
    <dbReference type="NCBI Taxonomy" id="381"/>
    <lineage>
        <taxon>Bacteria</taxon>
        <taxon>Pseudomonadati</taxon>
        <taxon>Pseudomonadota</taxon>
        <taxon>Alphaproteobacteria</taxon>
        <taxon>Hyphomicrobiales</taxon>
        <taxon>Phyllobacteriaceae</taxon>
        <taxon>Mesorhizobium</taxon>
    </lineage>
</organism>
<dbReference type="CDD" id="cd01072">
    <property type="entry name" value="PBP2_SMa0082_like"/>
    <property type="match status" value="1"/>
</dbReference>
<comment type="caution">
    <text evidence="7">The sequence shown here is derived from an EMBL/GenBank/DDBJ whole genome shotgun (WGS) entry which is preliminary data.</text>
</comment>
<feature type="signal peptide" evidence="5">
    <location>
        <begin position="1"/>
        <end position="31"/>
    </location>
</feature>
<feature type="chain" id="PRO_5009827246" evidence="5">
    <location>
        <begin position="32"/>
        <end position="269"/>
    </location>
</feature>
<evidence type="ECO:0000313" key="8">
    <source>
        <dbReference type="Proteomes" id="UP000093748"/>
    </source>
</evidence>
<comment type="similarity">
    <text evidence="2 4">Belongs to the bacterial solute-binding protein 3 family.</text>
</comment>
<evidence type="ECO:0000256" key="5">
    <source>
        <dbReference type="SAM" id="SignalP"/>
    </source>
</evidence>
<dbReference type="OrthoDB" id="6192933at2"/>
<dbReference type="SMART" id="SM00062">
    <property type="entry name" value="PBPb"/>
    <property type="match status" value="1"/>
</dbReference>
<dbReference type="AlphaFoldDB" id="A0A1A5ITZ4"/>
<evidence type="ECO:0000256" key="3">
    <source>
        <dbReference type="ARBA" id="ARBA00022729"/>
    </source>
</evidence>
<reference evidence="8" key="1">
    <citation type="submission" date="2016-06" db="EMBL/GenBank/DDBJ databases">
        <title>NZP2037 Pacbio-Illumina hybrid assembly.</title>
        <authorList>
            <person name="Ramsay J.P."/>
        </authorList>
    </citation>
    <scope>NUCLEOTIDE SEQUENCE [LARGE SCALE GENOMIC DNA]</scope>
    <source>
        <strain evidence="8">R7ANS::ICEMlSym2042</strain>
    </source>
</reference>
<name>A0A1A5ITZ4_RHILI</name>
<evidence type="ECO:0000259" key="6">
    <source>
        <dbReference type="SMART" id="SM00062"/>
    </source>
</evidence>
<dbReference type="PANTHER" id="PTHR35936:SF37">
    <property type="entry name" value="AMINO ACID ABC TRANSPORTER SUBSTRATE-BINDING PROTEIN"/>
    <property type="match status" value="1"/>
</dbReference>
<proteinExistence type="inferred from homology"/>
<dbReference type="SUPFAM" id="SSF53850">
    <property type="entry name" value="Periplasmic binding protein-like II"/>
    <property type="match status" value="1"/>
</dbReference>
<dbReference type="PROSITE" id="PS01039">
    <property type="entry name" value="SBP_BACTERIAL_3"/>
    <property type="match status" value="1"/>
</dbReference>
<dbReference type="GO" id="GO:0030313">
    <property type="term" value="C:cell envelope"/>
    <property type="evidence" value="ECO:0007669"/>
    <property type="project" value="UniProtKB-SubCell"/>
</dbReference>